<keyword evidence="5 9" id="KW-0547">Nucleotide-binding</keyword>
<dbReference type="FunFam" id="3.20.70.20:FF:000010">
    <property type="entry name" value="Ribonucleoside-diphosphate reductase"/>
    <property type="match status" value="1"/>
</dbReference>
<keyword evidence="4" id="KW-0021">Allosteric enzyme</keyword>
<dbReference type="SUPFAM" id="SSF51998">
    <property type="entry name" value="PFL-like glycyl radical enzymes"/>
    <property type="match status" value="1"/>
</dbReference>
<dbReference type="Proteomes" id="UP001430356">
    <property type="component" value="Unassembled WGS sequence"/>
</dbReference>
<protein>
    <recommendedName>
        <fullName evidence="3 10">Ribonucleoside-diphosphate reductase</fullName>
        <ecNumber evidence="3 10">1.17.4.1</ecNumber>
    </recommendedName>
</protein>
<dbReference type="AlphaFoldDB" id="A0AAW0F371"/>
<dbReference type="CDD" id="cd01679">
    <property type="entry name" value="RNR_I"/>
    <property type="match status" value="1"/>
</dbReference>
<dbReference type="GO" id="GO:0005524">
    <property type="term" value="F:ATP binding"/>
    <property type="evidence" value="ECO:0007669"/>
    <property type="project" value="UniProtKB-UniRule"/>
</dbReference>
<accession>A0AAW0F371</accession>
<comment type="similarity">
    <text evidence="1 10">Belongs to the ribonucleoside diphosphate reductase large chain family.</text>
</comment>
<dbReference type="InterPro" id="IPR039718">
    <property type="entry name" value="Rrm1"/>
</dbReference>
<dbReference type="InterPro" id="IPR005144">
    <property type="entry name" value="ATP-cone_dom"/>
</dbReference>
<organism evidence="13 14">
    <name type="scientific">Novymonas esmeraldas</name>
    <dbReference type="NCBI Taxonomy" id="1808958"/>
    <lineage>
        <taxon>Eukaryota</taxon>
        <taxon>Discoba</taxon>
        <taxon>Euglenozoa</taxon>
        <taxon>Kinetoplastea</taxon>
        <taxon>Metakinetoplastina</taxon>
        <taxon>Trypanosomatida</taxon>
        <taxon>Trypanosomatidae</taxon>
        <taxon>Novymonas</taxon>
    </lineage>
</organism>
<keyword evidence="6 9" id="KW-0067">ATP-binding</keyword>
<evidence type="ECO:0000313" key="13">
    <source>
        <dbReference type="EMBL" id="KAK7200980.1"/>
    </source>
</evidence>
<feature type="domain" description="ATP-cone" evidence="12">
    <location>
        <begin position="6"/>
        <end position="97"/>
    </location>
</feature>
<comment type="function">
    <text evidence="10">Provides the precursors necessary for DNA synthesis. Catalyzes the biosynthesis of deoxyribonucleotides from the corresponding ribonucleotides.</text>
</comment>
<evidence type="ECO:0000256" key="8">
    <source>
        <dbReference type="ARBA" id="ARBA00023116"/>
    </source>
</evidence>
<dbReference type="GO" id="GO:0005971">
    <property type="term" value="C:ribonucleoside-diphosphate reductase complex"/>
    <property type="evidence" value="ECO:0007669"/>
    <property type="project" value="TreeGrafter"/>
</dbReference>
<evidence type="ECO:0000259" key="12">
    <source>
        <dbReference type="PROSITE" id="PS51161"/>
    </source>
</evidence>
<sequence>MLGSVPRVVKRDGRVEAYDAAKVRRRFEGVMEGLDCDHLDIDMLTENVTRGLTDEIRYDKLDELVAQTAAYSVTKHPDYGRMGGRLCTTSLHKQTEDSLLETFRLLREHVTGLDRRPAPLLSESVWEVVQQHHEKLQAMIDYKRDLNYEFFGYKTLERSYLLRVETGRGEMRIVERPQQMIMRVAIGIHLSDLENVQSTYDLMSRGFFTHATPTLFNAGTPKAQMSSCFLVASKDDSIDGIYDTLKECAVISKVAGGIGLHVHNIRAAGSYIAGTNGTSNGLVPMLRVFNNTARYVDQGGGKRKGAFAVYLEPWHADIIGFLLLKRNTGKDDQRARDLFYALWIPDLFMKRVQSQGKWTLMDPNTCPGLSDCYGEEFERLYERYEAENRGVKTVPAQEVWFTILETQIETGVPFILFKDACNRKSNQKNLGTIKCSNLCTEIIEYTSPEETAVCNLASIALPRFVDVEKQEFDHKLLYKVTKQITRNLNRVIDRNYYPVETARRSNMRHRPIGLGVQGLADAFILMRLPFASKAAQRVNTDIFETIYFAAVEASMELAKEEGRYESFDGSPASQGILQFDMWKDAVPPSGRWDWASLKEQVIRVGLRNSLLVAPMPTASTSQILGNNECFEPFTSNIYVRRVLSGEFPVVNKYLVMDLIKRGLWSEKMRNEIISYNGSVLRISDIPDDLKELYRTVWEISQRHLIDMARHRGQYIDQSQSLNLFLQSPSTGQITSMLFYCWEAGLKTGMYYLRTKPAADAIKFTVDAKRMKQIQEETSQQNLSSHPTSQPEECLHCGS</sequence>
<dbReference type="InterPro" id="IPR008926">
    <property type="entry name" value="RNR_R1-su_N"/>
</dbReference>
<dbReference type="EC" id="1.17.4.1" evidence="3 10"/>
<dbReference type="InterPro" id="IPR000788">
    <property type="entry name" value="RNR_lg_C"/>
</dbReference>
<dbReference type="PANTHER" id="PTHR11573:SF6">
    <property type="entry name" value="RIBONUCLEOSIDE-DIPHOSPHATE REDUCTASE LARGE SUBUNIT"/>
    <property type="match status" value="1"/>
</dbReference>
<dbReference type="Pfam" id="PF00317">
    <property type="entry name" value="Ribonuc_red_lgN"/>
    <property type="match status" value="1"/>
</dbReference>
<feature type="region of interest" description="Disordered" evidence="11">
    <location>
        <begin position="775"/>
        <end position="798"/>
    </location>
</feature>
<dbReference type="EMBL" id="JAECZO010000010">
    <property type="protein sequence ID" value="KAK7200980.1"/>
    <property type="molecule type" value="Genomic_DNA"/>
</dbReference>
<dbReference type="GO" id="GO:0004748">
    <property type="term" value="F:ribonucleoside-diphosphate reductase activity, thioredoxin disulfide as acceptor"/>
    <property type="evidence" value="ECO:0007669"/>
    <property type="project" value="UniProtKB-EC"/>
</dbReference>
<evidence type="ECO:0000256" key="10">
    <source>
        <dbReference type="RuleBase" id="RU003410"/>
    </source>
</evidence>
<evidence type="ECO:0000313" key="14">
    <source>
        <dbReference type="Proteomes" id="UP001430356"/>
    </source>
</evidence>
<evidence type="ECO:0000256" key="3">
    <source>
        <dbReference type="ARBA" id="ARBA00012274"/>
    </source>
</evidence>
<evidence type="ECO:0000256" key="1">
    <source>
        <dbReference type="ARBA" id="ARBA00010406"/>
    </source>
</evidence>
<gene>
    <name evidence="13" type="ORF">NESM_000157400</name>
</gene>
<dbReference type="Pfam" id="PF02867">
    <property type="entry name" value="Ribonuc_red_lgC"/>
    <property type="match status" value="1"/>
</dbReference>
<keyword evidence="7 10" id="KW-0560">Oxidoreductase</keyword>
<dbReference type="PANTHER" id="PTHR11573">
    <property type="entry name" value="RIBONUCLEOSIDE-DIPHOSPHATE REDUCTASE LARGE CHAIN"/>
    <property type="match status" value="1"/>
</dbReference>
<dbReference type="SUPFAM" id="SSF48168">
    <property type="entry name" value="R1 subunit of ribonucleotide reductase, N-terminal domain"/>
    <property type="match status" value="1"/>
</dbReference>
<dbReference type="GO" id="GO:0009263">
    <property type="term" value="P:deoxyribonucleotide biosynthetic process"/>
    <property type="evidence" value="ECO:0007669"/>
    <property type="project" value="UniProtKB-KW"/>
</dbReference>
<dbReference type="Gene3D" id="3.20.70.20">
    <property type="match status" value="1"/>
</dbReference>
<evidence type="ECO:0000256" key="2">
    <source>
        <dbReference type="ARBA" id="ARBA00011771"/>
    </source>
</evidence>
<dbReference type="Pfam" id="PF03477">
    <property type="entry name" value="ATP-cone"/>
    <property type="match status" value="1"/>
</dbReference>
<comment type="caution">
    <text evidence="13">The sequence shown here is derived from an EMBL/GenBank/DDBJ whole genome shotgun (WGS) entry which is preliminary data.</text>
</comment>
<evidence type="ECO:0000256" key="7">
    <source>
        <dbReference type="ARBA" id="ARBA00023002"/>
    </source>
</evidence>
<keyword evidence="8 10" id="KW-0215">Deoxyribonucleotide synthesis</keyword>
<evidence type="ECO:0000256" key="6">
    <source>
        <dbReference type="ARBA" id="ARBA00022840"/>
    </source>
</evidence>
<dbReference type="PRINTS" id="PR01183">
    <property type="entry name" value="RIBORDTASEM1"/>
</dbReference>
<evidence type="ECO:0000256" key="9">
    <source>
        <dbReference type="PROSITE-ProRule" id="PRU00492"/>
    </source>
</evidence>
<reference evidence="13 14" key="1">
    <citation type="journal article" date="2021" name="MBio">
        <title>A New Model Trypanosomatid, Novymonas esmeraldas: Genomic Perception of Its 'Candidatus Pandoraea novymonadis' Endosymbiont.</title>
        <authorList>
            <person name="Zakharova A."/>
            <person name="Saura A."/>
            <person name="Butenko A."/>
            <person name="Podesvova L."/>
            <person name="Warmusova S."/>
            <person name="Kostygov A.Y."/>
            <person name="Nenarokova A."/>
            <person name="Lukes J."/>
            <person name="Opperdoes F.R."/>
            <person name="Yurchenko V."/>
        </authorList>
    </citation>
    <scope>NUCLEOTIDE SEQUENCE [LARGE SCALE GENOMIC DNA]</scope>
    <source>
        <strain evidence="13 14">E262AT.01</strain>
    </source>
</reference>
<comment type="catalytic activity">
    <reaction evidence="10">
        <text>a 2'-deoxyribonucleoside 5'-diphosphate + [thioredoxin]-disulfide + H2O = a ribonucleoside 5'-diphosphate + [thioredoxin]-dithiol</text>
        <dbReference type="Rhea" id="RHEA:23252"/>
        <dbReference type="Rhea" id="RHEA-COMP:10698"/>
        <dbReference type="Rhea" id="RHEA-COMP:10700"/>
        <dbReference type="ChEBI" id="CHEBI:15377"/>
        <dbReference type="ChEBI" id="CHEBI:29950"/>
        <dbReference type="ChEBI" id="CHEBI:50058"/>
        <dbReference type="ChEBI" id="CHEBI:57930"/>
        <dbReference type="ChEBI" id="CHEBI:73316"/>
        <dbReference type="EC" id="1.17.4.1"/>
    </reaction>
</comment>
<dbReference type="InterPro" id="IPR013509">
    <property type="entry name" value="RNR_lsu_N"/>
</dbReference>
<proteinExistence type="inferred from homology"/>
<evidence type="ECO:0000256" key="5">
    <source>
        <dbReference type="ARBA" id="ARBA00022741"/>
    </source>
</evidence>
<comment type="subunit">
    <text evidence="2">Heterodimer of a large and a small subunit.</text>
</comment>
<evidence type="ECO:0000256" key="11">
    <source>
        <dbReference type="SAM" id="MobiDB-lite"/>
    </source>
</evidence>
<keyword evidence="14" id="KW-1185">Reference proteome</keyword>
<feature type="compositionally biased region" description="Polar residues" evidence="11">
    <location>
        <begin position="775"/>
        <end position="790"/>
    </location>
</feature>
<dbReference type="PROSITE" id="PS51161">
    <property type="entry name" value="ATP_CONE"/>
    <property type="match status" value="1"/>
</dbReference>
<dbReference type="PROSITE" id="PS00089">
    <property type="entry name" value="RIBORED_LARGE"/>
    <property type="match status" value="1"/>
</dbReference>
<evidence type="ECO:0000256" key="4">
    <source>
        <dbReference type="ARBA" id="ARBA00022533"/>
    </source>
</evidence>
<dbReference type="InterPro" id="IPR013346">
    <property type="entry name" value="NrdE_NrdA_C"/>
</dbReference>
<name>A0AAW0F371_9TRYP</name>
<dbReference type="NCBIfam" id="TIGR02506">
    <property type="entry name" value="NrdE_NrdA"/>
    <property type="match status" value="1"/>
</dbReference>